<dbReference type="OrthoDB" id="5835829at2759"/>
<dbReference type="Gene3D" id="3.30.1310.10">
    <property type="entry name" value="Nucleoid-associated protein YbaB-like domain"/>
    <property type="match status" value="1"/>
</dbReference>
<dbReference type="Pfam" id="PF02575">
    <property type="entry name" value="YbaB_DNA_bd"/>
    <property type="match status" value="1"/>
</dbReference>
<evidence type="ECO:0000256" key="1">
    <source>
        <dbReference type="ARBA" id="ARBA00022679"/>
    </source>
</evidence>
<dbReference type="InterPro" id="IPR004401">
    <property type="entry name" value="YbaB/EbfC"/>
</dbReference>
<feature type="compositionally biased region" description="Basic and acidic residues" evidence="2">
    <location>
        <begin position="268"/>
        <end position="277"/>
    </location>
</feature>
<dbReference type="Gene3D" id="3.40.50.2000">
    <property type="entry name" value="Glycogen Phosphorylase B"/>
    <property type="match status" value="4"/>
</dbReference>
<dbReference type="InterPro" id="IPR050426">
    <property type="entry name" value="Glycosyltransferase_28"/>
</dbReference>
<organism evidence="3 4">
    <name type="scientific">Symbiodinium natans</name>
    <dbReference type="NCBI Taxonomy" id="878477"/>
    <lineage>
        <taxon>Eukaryota</taxon>
        <taxon>Sar</taxon>
        <taxon>Alveolata</taxon>
        <taxon>Dinophyceae</taxon>
        <taxon>Suessiales</taxon>
        <taxon>Symbiodiniaceae</taxon>
        <taxon>Symbiodinium</taxon>
    </lineage>
</organism>
<dbReference type="EMBL" id="CAJNDS010000911">
    <property type="protein sequence ID" value="CAE7240376.1"/>
    <property type="molecule type" value="Genomic_DNA"/>
</dbReference>
<dbReference type="SUPFAM" id="SSF82607">
    <property type="entry name" value="YbaB-like"/>
    <property type="match status" value="1"/>
</dbReference>
<keyword evidence="1" id="KW-0808">Transferase</keyword>
<feature type="region of interest" description="Disordered" evidence="2">
    <location>
        <begin position="898"/>
        <end position="923"/>
    </location>
</feature>
<dbReference type="GO" id="GO:0008194">
    <property type="term" value="F:UDP-glycosyltransferase activity"/>
    <property type="evidence" value="ECO:0007669"/>
    <property type="project" value="InterPro"/>
</dbReference>
<accession>A0A812L796</accession>
<protein>
    <submittedName>
        <fullName evidence="3">UGT3A2 protein</fullName>
    </submittedName>
</protein>
<feature type="compositionally biased region" description="Basic and acidic residues" evidence="2">
    <location>
        <begin position="903"/>
        <end position="913"/>
    </location>
</feature>
<evidence type="ECO:0000313" key="4">
    <source>
        <dbReference type="Proteomes" id="UP000604046"/>
    </source>
</evidence>
<evidence type="ECO:0000256" key="2">
    <source>
        <dbReference type="SAM" id="MobiDB-lite"/>
    </source>
</evidence>
<dbReference type="Proteomes" id="UP000604046">
    <property type="component" value="Unassembled WGS sequence"/>
</dbReference>
<dbReference type="PANTHER" id="PTHR48050:SF13">
    <property type="entry name" value="STEROL 3-BETA-GLUCOSYLTRANSFERASE UGT80A2"/>
    <property type="match status" value="1"/>
</dbReference>
<dbReference type="GO" id="GO:0003677">
    <property type="term" value="F:DNA binding"/>
    <property type="evidence" value="ECO:0007669"/>
    <property type="project" value="InterPro"/>
</dbReference>
<sequence>MSIPTRKFAFIFPMASGHINPSLPVARALVEEGHEVSYLCREQMKEAIEDTGAIFHSEVEALPEMYEGRNVDIFGCLTDLQKEYGLESEPLFIAMFKIREIMQELMLPGILRWLRKVKADVVVICPLMNKEACWGAQLLGIPCVGILTTAGPGSLRVSMVEWLEKMGYTPERCLEERRAYQPLLDAIERLRNTYGLEITIDEEMSPLGVSVVAKQSALTLVTTVELLADPLAPDLQEVYEAAQTEFVYVGPLLDKVGAKRAAGHKFAKASEEPKVSEPADPADPAQPADPLALLVKAREAGRQVVFASMGTVITGDGPEVGWRHNMSVDGVPQGLTGKELCQAAWGGLFDAFGAHSADEGPLLLVSLGPQADALENLSPPANAFCLPVMPQVDILKAGVDLFLTHGGQNSFMESLSTGVPVVVCPGFADQPVNAKKAVQLGVGLQIERPLCDLSEAPQVAAKYRQDVMAALESVYTNPDFKAKAGECASQMQSAGARVDFMKPYEACHTRFSQVESGEPLISFSKWQIPQRCGAASLAALSSNASSMRFARGFMLCKALAARRKLLQSRAIAARGRGVLDRGESLNGRCEPSCCLRHAPPFIRFGISFVYLLGLKLLTRLNGDVKKEEVSRPSPSMSIPTRKFAFIFPMASGHINPSLPVARALVEEGHEVSYLCREQMKEAIEDTGANFHSEVEALPEMYEGRNVDLFGCLTDLQKEYGLEAEPLFVAMFKLREIMQELMLPGILRWLRKVKADVVVICPLMNKEACWGAQLLGIPCVGILTTAGPGSLRSATVEWLGNMGYTPERCLEERRAYQPLLDAIERLRNTYGLEITIDEEMSPLGVSVVAKQSALTLVTTVELLADPLAPEVQEVYAAAQTEFAYVGPLLDKAGAKRAAGHKFSKASEPEPKVSEPAEPADPAQPADPLTLLVRAHEAGRQVVFASMGTVITGDSPEIGWRHNMSVDGVPQGLTGKELCQAAWRGLFDAFGADSADEGPLLLVSLGPQADALENLSPPANAVCLPVMPQVDILKAGVDLFLTHGGQNSFMESLSTGVPVVVCPGFGDQPVNAKKAVQLGVGLQIERPLCDLSEAPQVAAKYRQDVMAALESVYTNPDFKAKAGECASQMQSAGARVDFMKPYEACHTPFSQVESGEPLISFCKWQIPQRCGAASLAALSVPESSRVQFITKAVVSPLVAQVAVAFSGPAVQGPPRRRLVARAASASEIPALQSKANLKLIQAQVAAGHDMKALGFQMEHTEFKASALDGAATVTFDGLQNLRSVEISDDALEKAGSEAALAEALLQAMQEGHDSSVAGSEEDVWSLYQNNPDLIQAPLIQIGAGNTAQDLWVNVTKTNETLKLAEELFLHFDQDKDGFWNFKETSAVQLATEGTEMGEEAFNSLIIAAAPNGGRHLTEEDMARGLSKDQVLERTWLDSCAAALSFTGSCNVSCSILLSSSSLCSNGILRRAWLKMKSQWNPKKS</sequence>
<dbReference type="InterPro" id="IPR036894">
    <property type="entry name" value="YbaB-like_sf"/>
</dbReference>
<proteinExistence type="predicted"/>
<keyword evidence="4" id="KW-1185">Reference proteome</keyword>
<dbReference type="InterPro" id="IPR002213">
    <property type="entry name" value="UDP_glucos_trans"/>
</dbReference>
<dbReference type="CDD" id="cd03784">
    <property type="entry name" value="GT1_Gtf-like"/>
    <property type="match status" value="2"/>
</dbReference>
<feature type="compositionally biased region" description="Low complexity" evidence="2">
    <location>
        <begin position="914"/>
        <end position="923"/>
    </location>
</feature>
<reference evidence="3" key="1">
    <citation type="submission" date="2021-02" db="EMBL/GenBank/DDBJ databases">
        <authorList>
            <person name="Dougan E. K."/>
            <person name="Rhodes N."/>
            <person name="Thang M."/>
            <person name="Chan C."/>
        </authorList>
    </citation>
    <scope>NUCLEOTIDE SEQUENCE</scope>
</reference>
<name>A0A812L796_9DINO</name>
<dbReference type="Pfam" id="PF00201">
    <property type="entry name" value="UDPGT"/>
    <property type="match status" value="2"/>
</dbReference>
<comment type="caution">
    <text evidence="3">The sequence shown here is derived from an EMBL/GenBank/DDBJ whole genome shotgun (WGS) entry which is preliminary data.</text>
</comment>
<gene>
    <name evidence="3" type="primary">UGT3A2</name>
    <name evidence="3" type="ORF">SNAT2548_LOCUS10756</name>
</gene>
<dbReference type="PANTHER" id="PTHR48050">
    <property type="entry name" value="STEROL 3-BETA-GLUCOSYLTRANSFERASE"/>
    <property type="match status" value="1"/>
</dbReference>
<evidence type="ECO:0000313" key="3">
    <source>
        <dbReference type="EMBL" id="CAE7240376.1"/>
    </source>
</evidence>
<dbReference type="SUPFAM" id="SSF53756">
    <property type="entry name" value="UDP-Glycosyltransferase/glycogen phosphorylase"/>
    <property type="match status" value="2"/>
</dbReference>
<feature type="compositionally biased region" description="Low complexity" evidence="2">
    <location>
        <begin position="278"/>
        <end position="287"/>
    </location>
</feature>
<feature type="region of interest" description="Disordered" evidence="2">
    <location>
        <begin position="267"/>
        <end position="287"/>
    </location>
</feature>